<dbReference type="AlphaFoldDB" id="A0A9X6NL05"/>
<protein>
    <recommendedName>
        <fullName evidence="3">SAP domain-containing protein</fullName>
    </recommendedName>
</protein>
<evidence type="ECO:0000256" key="2">
    <source>
        <dbReference type="SAM" id="MobiDB-lite"/>
    </source>
</evidence>
<evidence type="ECO:0000259" key="3">
    <source>
        <dbReference type="PROSITE" id="PS50800"/>
    </source>
</evidence>
<feature type="compositionally biased region" description="Low complexity" evidence="2">
    <location>
        <begin position="73"/>
        <end position="83"/>
    </location>
</feature>
<feature type="coiled-coil region" evidence="1">
    <location>
        <begin position="275"/>
        <end position="309"/>
    </location>
</feature>
<evidence type="ECO:0000313" key="5">
    <source>
        <dbReference type="Proteomes" id="UP000192578"/>
    </source>
</evidence>
<gene>
    <name evidence="4" type="ORF">BV898_19075</name>
</gene>
<comment type="caution">
    <text evidence="4">The sequence shown here is derived from an EMBL/GenBank/DDBJ whole genome shotgun (WGS) entry which is preliminary data.</text>
</comment>
<feature type="domain" description="SAP" evidence="3">
    <location>
        <begin position="135"/>
        <end position="169"/>
    </location>
</feature>
<dbReference type="PROSITE" id="PS50800">
    <property type="entry name" value="SAP"/>
    <property type="match status" value="1"/>
</dbReference>
<name>A0A9X6NL05_HYPEX</name>
<evidence type="ECO:0000313" key="4">
    <source>
        <dbReference type="EMBL" id="OWA54676.1"/>
    </source>
</evidence>
<organism evidence="4 5">
    <name type="scientific">Hypsibius exemplaris</name>
    <name type="common">Freshwater tardigrade</name>
    <dbReference type="NCBI Taxonomy" id="2072580"/>
    <lineage>
        <taxon>Eukaryota</taxon>
        <taxon>Metazoa</taxon>
        <taxon>Ecdysozoa</taxon>
        <taxon>Tardigrada</taxon>
        <taxon>Eutardigrada</taxon>
        <taxon>Parachela</taxon>
        <taxon>Hypsibioidea</taxon>
        <taxon>Hypsibiidae</taxon>
        <taxon>Hypsibius</taxon>
    </lineage>
</organism>
<sequence length="353" mass="39921">MPISHTKEKKKAQADQNFGELRPIFDVSLVSYIPSVWIHTDDGPDWRLRLSNPGEPQTIHNMPNDHVAAVNTENASASSTDNTASHERPSSSTYEISPAGKIMKINGSALLARNVPPCILMQNIPGQRATLVKHWNNLLVKDLQRELGKLGIAQNGTKKTLLLRLVNAVVIINGNEDHLRERRESTAKGRVVIRIMNDINKIQHIPPANEGGFHQMTCLLNEGSCQKRGHHLVMKTDKYVRLKMKRHILEFHQNEIDEEGELRLDSLEWKQQQTHEDLQDTKSRLNDLAKQQKKDNDEVRAAIDDLEDLLGPTEDPTVPLPDRIRQQRILAHSVYFGGMGSDKATLDAHYKTL</sequence>
<proteinExistence type="predicted"/>
<keyword evidence="1" id="KW-0175">Coiled coil</keyword>
<keyword evidence="5" id="KW-1185">Reference proteome</keyword>
<reference evidence="5" key="1">
    <citation type="submission" date="2017-01" db="EMBL/GenBank/DDBJ databases">
        <title>Comparative genomics of anhydrobiosis in the tardigrade Hypsibius dujardini.</title>
        <authorList>
            <person name="Yoshida Y."/>
            <person name="Koutsovoulos G."/>
            <person name="Laetsch D."/>
            <person name="Stevens L."/>
            <person name="Kumar S."/>
            <person name="Horikawa D."/>
            <person name="Ishino K."/>
            <person name="Komine S."/>
            <person name="Tomita M."/>
            <person name="Blaxter M."/>
            <person name="Arakawa K."/>
        </authorList>
    </citation>
    <scope>NUCLEOTIDE SEQUENCE [LARGE SCALE GENOMIC DNA]</scope>
    <source>
        <strain evidence="5">Z151</strain>
    </source>
</reference>
<dbReference type="InterPro" id="IPR003034">
    <property type="entry name" value="SAP_dom"/>
</dbReference>
<feature type="region of interest" description="Disordered" evidence="2">
    <location>
        <begin position="73"/>
        <end position="96"/>
    </location>
</feature>
<accession>A0A9X6NL05</accession>
<dbReference type="EMBL" id="MTYJ01000440">
    <property type="protein sequence ID" value="OWA54676.1"/>
    <property type="molecule type" value="Genomic_DNA"/>
</dbReference>
<dbReference type="Proteomes" id="UP000192578">
    <property type="component" value="Unassembled WGS sequence"/>
</dbReference>
<evidence type="ECO:0000256" key="1">
    <source>
        <dbReference type="SAM" id="Coils"/>
    </source>
</evidence>